<dbReference type="EMBL" id="JMIB01000005">
    <property type="protein sequence ID" value="KDM92866.1"/>
    <property type="molecule type" value="Genomic_DNA"/>
</dbReference>
<dbReference type="Proteomes" id="UP000027192">
    <property type="component" value="Unassembled WGS sequence"/>
</dbReference>
<evidence type="ECO:0000313" key="2">
    <source>
        <dbReference type="Proteomes" id="UP000027192"/>
    </source>
</evidence>
<protein>
    <submittedName>
        <fullName evidence="1">Uncharacterized protein</fullName>
    </submittedName>
</protein>
<sequence>MVTIYETQHGAVTVSAPYFSFVQCREVISLTLIKDGNQGWGVSKEFRADTEISPEFFQLFALEASRLL</sequence>
<dbReference type="RefSeq" id="WP_036748956.1">
    <property type="nucleotide sequence ID" value="NZ_JAGSGC010000002.1"/>
</dbReference>
<evidence type="ECO:0000313" key="1">
    <source>
        <dbReference type="EMBL" id="KDM92866.1"/>
    </source>
</evidence>
<dbReference type="STRING" id="1654360.EA58_03675"/>
<gene>
    <name evidence="1" type="ORF">EA58_03675</name>
</gene>
<comment type="caution">
    <text evidence="1">The sequence shown here is derived from an EMBL/GenBank/DDBJ whole genome shotgun (WGS) entry which is preliminary data.</text>
</comment>
<organism evidence="1 2">
    <name type="scientific">Photobacterium galatheae</name>
    <dbReference type="NCBI Taxonomy" id="1654360"/>
    <lineage>
        <taxon>Bacteria</taxon>
        <taxon>Pseudomonadati</taxon>
        <taxon>Pseudomonadota</taxon>
        <taxon>Gammaproteobacteria</taxon>
        <taxon>Vibrionales</taxon>
        <taxon>Vibrionaceae</taxon>
        <taxon>Photobacterium</taxon>
    </lineage>
</organism>
<dbReference type="OrthoDB" id="5817419at2"/>
<name>A0A066RUS7_9GAMM</name>
<reference evidence="1 2" key="1">
    <citation type="submission" date="2014-04" db="EMBL/GenBank/DDBJ databases">
        <title>Draft genome sequence of Photobacterium halotolerans S2753: a solonamide, ngercheumicin and holomycin producer.</title>
        <authorList>
            <person name="Machado H.R."/>
            <person name="Gram L."/>
        </authorList>
    </citation>
    <scope>NUCLEOTIDE SEQUENCE [LARGE SCALE GENOMIC DNA]</scope>
    <source>
        <strain evidence="1 2">S2753</strain>
    </source>
</reference>
<accession>A0A066RUS7</accession>
<keyword evidence="2" id="KW-1185">Reference proteome</keyword>
<dbReference type="AlphaFoldDB" id="A0A066RUS7"/>
<proteinExistence type="predicted"/>